<evidence type="ECO:0008006" key="3">
    <source>
        <dbReference type="Google" id="ProtNLM"/>
    </source>
</evidence>
<protein>
    <recommendedName>
        <fullName evidence="3">STAS/SEC14 domain-containing protein</fullName>
    </recommendedName>
</protein>
<evidence type="ECO:0000313" key="1">
    <source>
        <dbReference type="EMBL" id="MFC7058749.1"/>
    </source>
</evidence>
<gene>
    <name evidence="1" type="ORF">ACFQQG_11880</name>
</gene>
<name>A0ABD5W516_9EURY</name>
<accession>A0ABD5W516</accession>
<dbReference type="GeneID" id="76630782"/>
<organism evidence="1 2">
    <name type="scientific">Halovenus salina</name>
    <dbReference type="NCBI Taxonomy" id="1510225"/>
    <lineage>
        <taxon>Archaea</taxon>
        <taxon>Methanobacteriati</taxon>
        <taxon>Methanobacteriota</taxon>
        <taxon>Stenosarchaea group</taxon>
        <taxon>Halobacteria</taxon>
        <taxon>Halobacteriales</taxon>
        <taxon>Haloarculaceae</taxon>
        <taxon>Halovenus</taxon>
    </lineage>
</organism>
<evidence type="ECO:0000313" key="2">
    <source>
        <dbReference type="Proteomes" id="UP001596445"/>
    </source>
</evidence>
<dbReference type="RefSeq" id="WP_267161477.1">
    <property type="nucleotide sequence ID" value="NZ_CP112972.1"/>
</dbReference>
<comment type="caution">
    <text evidence="1">The sequence shown here is derived from an EMBL/GenBank/DDBJ whole genome shotgun (WGS) entry which is preliminary data.</text>
</comment>
<proteinExistence type="predicted"/>
<dbReference type="AlphaFoldDB" id="A0ABD5W516"/>
<reference evidence="1 2" key="1">
    <citation type="journal article" date="2019" name="Int. J. Syst. Evol. Microbiol.">
        <title>The Global Catalogue of Microorganisms (GCM) 10K type strain sequencing project: providing services to taxonomists for standard genome sequencing and annotation.</title>
        <authorList>
            <consortium name="The Broad Institute Genomics Platform"/>
            <consortium name="The Broad Institute Genome Sequencing Center for Infectious Disease"/>
            <person name="Wu L."/>
            <person name="Ma J."/>
        </authorList>
    </citation>
    <scope>NUCLEOTIDE SEQUENCE [LARGE SCALE GENOMIC DNA]</scope>
    <source>
        <strain evidence="1 2">JCM 30072</strain>
    </source>
</reference>
<dbReference type="Proteomes" id="UP001596445">
    <property type="component" value="Unassembled WGS sequence"/>
</dbReference>
<sequence>MQNLPNPDDYAWEFEKRGSVGIWYMGGWEGFADEDLEAASNHYRERGNRDDIEATIAVFGDKTNLARDTQEYMGEEWSANGRYTGVDRIGFVSEGITAMAVKSQLDVPGATVEDFDDLDSAVAWAQE</sequence>
<keyword evidence="2" id="KW-1185">Reference proteome</keyword>
<dbReference type="EMBL" id="JBHSZI010000001">
    <property type="protein sequence ID" value="MFC7058749.1"/>
    <property type="molecule type" value="Genomic_DNA"/>
</dbReference>